<feature type="compositionally biased region" description="Polar residues" evidence="1">
    <location>
        <begin position="317"/>
        <end position="338"/>
    </location>
</feature>
<feature type="compositionally biased region" description="Low complexity" evidence="1">
    <location>
        <begin position="307"/>
        <end position="316"/>
    </location>
</feature>
<reference evidence="2 3" key="1">
    <citation type="journal article" date="1998" name="Science">
        <title>Genome sequence of the nematode C. elegans: a platform for investigating biology.</title>
        <authorList>
            <consortium name="The C. elegans sequencing consortium"/>
            <person name="Sulson J.E."/>
            <person name="Waterston R."/>
        </authorList>
    </citation>
    <scope>NUCLEOTIDE SEQUENCE [LARGE SCALE GENOMIC DNA]</scope>
    <source>
        <strain evidence="2 3">Bristol N2</strain>
    </source>
</reference>
<dbReference type="WormBase" id="K04C1.2a">
    <property type="protein sequence ID" value="CE06086"/>
    <property type="gene ID" value="WBGene00010552"/>
</dbReference>
<feature type="compositionally biased region" description="Basic and acidic residues" evidence="1">
    <location>
        <begin position="214"/>
        <end position="226"/>
    </location>
</feature>
<evidence type="ECO:0007829" key="5">
    <source>
        <dbReference type="PeptideAtlas" id="Q21205"/>
    </source>
</evidence>
<dbReference type="Gene3D" id="1.10.150.50">
    <property type="entry name" value="Transcription Factor, Ets-1"/>
    <property type="match status" value="1"/>
</dbReference>
<dbReference type="UCSC" id="K04C1.2b">
    <property type="organism name" value="c. elegans"/>
</dbReference>
<dbReference type="GeneID" id="181532"/>
<sequence length="525" mass="58626">MSESRRPPLPAKITVSRDDMRRFVPALDNFGKPIFATFVSKEPSTSSAGNVHRNSTINQGANDGSERNTRAVTARQSAGRIESAPVEVANPATQSAIVQVLTTGEASQLHEKILESPKDKWYYYLDQTRANQIVEVDTRLPRTEGKCPDQKDKKLDEQARIERNVAGILKNAALEISNRNDDPQNSTPKCSDTKKNTKISPKKSASPINQPNKPDADDIKMGDDVAKLPSPPNLSNKRKAAPLKFGNEKVKAAKLFDSVPPVQKCSKNSVEATSPGMESQDVNESRRLVAKVLPDHEGSSSQDLSDDGYSSPESSSMQLGRNSMTSNEETSHPVQQEMNKTDMVIADVISQNRVHQPSQGPLHQEADAPEANRRQPRQSAESRRRVPANPEYMTPEASEMQQPVQPVRPTLLAFEHESARVYIPENCDMNYELWDCQDVANWAAMFIINNPYKTVDPLIKDAIDGSMMRDFLTDKDLRAILNIPFGHYHKVKYNAAKLINHVAEIRYNNAMNVYERAMAVWNARR</sequence>
<feature type="compositionally biased region" description="Polar residues" evidence="1">
    <location>
        <begin position="265"/>
        <end position="282"/>
    </location>
</feature>
<dbReference type="InterPro" id="IPR013761">
    <property type="entry name" value="SAM/pointed_sf"/>
</dbReference>
<dbReference type="RefSeq" id="NP_510373.1">
    <property type="nucleotide sequence ID" value="NM_077972.5"/>
</dbReference>
<keyword evidence="3" id="KW-1185">Reference proteome</keyword>
<feature type="region of interest" description="Disordered" evidence="1">
    <location>
        <begin position="354"/>
        <end position="404"/>
    </location>
</feature>
<dbReference type="ExpressionAtlas" id="Q21205">
    <property type="expression patterns" value="baseline"/>
</dbReference>
<feature type="region of interest" description="Disordered" evidence="1">
    <location>
        <begin position="41"/>
        <end position="68"/>
    </location>
</feature>
<feature type="compositionally biased region" description="Polar residues" evidence="1">
    <location>
        <begin position="42"/>
        <end position="62"/>
    </location>
</feature>
<dbReference type="CTD" id="181532"/>
<evidence type="ECO:0000313" key="2">
    <source>
        <dbReference type="EMBL" id="CAA94213.1"/>
    </source>
</evidence>
<keyword evidence="5" id="KW-1267">Proteomics identification</keyword>
<accession>Q21205</accession>
<dbReference type="PIR" id="T23304">
    <property type="entry name" value="T23304"/>
</dbReference>
<feature type="compositionally biased region" description="Basic and acidic residues" evidence="1">
    <location>
        <begin position="283"/>
        <end position="298"/>
    </location>
</feature>
<evidence type="ECO:0000313" key="4">
    <source>
        <dbReference type="WormBase" id="K04C1.2a"/>
    </source>
</evidence>
<name>Q21205_CAEEL</name>
<protein>
    <submittedName>
        <fullName evidence="2">SAM domain-containing protein</fullName>
    </submittedName>
</protein>
<gene>
    <name evidence="2" type="ORF">CELE_K04C1.2</name>
    <name evidence="2 4" type="ORF">K04C1.2</name>
</gene>
<feature type="compositionally biased region" description="Basic and acidic residues" evidence="1">
    <location>
        <begin position="364"/>
        <end position="373"/>
    </location>
</feature>
<dbReference type="AlphaFoldDB" id="Q21205"/>
<dbReference type="Bgee" id="WBGene00010552">
    <property type="expression patterns" value="Expressed in pharyngeal muscle cell (C elegans) and 3 other cell types or tissues"/>
</dbReference>
<proteinExistence type="evidence at protein level"/>
<dbReference type="Proteomes" id="UP000001940">
    <property type="component" value="Chromosome X"/>
</dbReference>
<evidence type="ECO:0000313" key="3">
    <source>
        <dbReference type="Proteomes" id="UP000001940"/>
    </source>
</evidence>
<organism evidence="2 3">
    <name type="scientific">Caenorhabditis elegans</name>
    <dbReference type="NCBI Taxonomy" id="6239"/>
    <lineage>
        <taxon>Eukaryota</taxon>
        <taxon>Metazoa</taxon>
        <taxon>Ecdysozoa</taxon>
        <taxon>Nematoda</taxon>
        <taxon>Chromadorea</taxon>
        <taxon>Rhabditida</taxon>
        <taxon>Rhabditina</taxon>
        <taxon>Rhabditomorpha</taxon>
        <taxon>Rhabditoidea</taxon>
        <taxon>Rhabditidae</taxon>
        <taxon>Peloderinae</taxon>
        <taxon>Caenorhabditis</taxon>
    </lineage>
</organism>
<dbReference type="AGR" id="WB:WBGene00010552"/>
<dbReference type="SUPFAM" id="SSF47769">
    <property type="entry name" value="SAM/Pointed domain"/>
    <property type="match status" value="1"/>
</dbReference>
<dbReference type="PeptideAtlas" id="Q21205"/>
<evidence type="ECO:0000256" key="1">
    <source>
        <dbReference type="SAM" id="MobiDB-lite"/>
    </source>
</evidence>
<feature type="region of interest" description="Disordered" evidence="1">
    <location>
        <begin position="175"/>
        <end position="242"/>
    </location>
</feature>
<feature type="region of interest" description="Disordered" evidence="1">
    <location>
        <begin position="255"/>
        <end position="338"/>
    </location>
</feature>
<dbReference type="EMBL" id="BX284606">
    <property type="protein sequence ID" value="CAA94213.1"/>
    <property type="molecule type" value="Genomic_DNA"/>
</dbReference>